<accession>A0AAD5VSA5</accession>
<keyword evidence="2" id="KW-1133">Transmembrane helix</keyword>
<keyword evidence="2" id="KW-0472">Membrane</keyword>
<keyword evidence="2" id="KW-0812">Transmembrane</keyword>
<keyword evidence="4" id="KW-1185">Reference proteome</keyword>
<dbReference type="EMBL" id="JANIEX010000416">
    <property type="protein sequence ID" value="KAJ3567391.1"/>
    <property type="molecule type" value="Genomic_DNA"/>
</dbReference>
<dbReference type="AlphaFoldDB" id="A0AAD5VSA5"/>
<evidence type="ECO:0000256" key="1">
    <source>
        <dbReference type="SAM" id="MobiDB-lite"/>
    </source>
</evidence>
<name>A0AAD5VSA5_9AGAR</name>
<feature type="transmembrane region" description="Helical" evidence="2">
    <location>
        <begin position="204"/>
        <end position="228"/>
    </location>
</feature>
<organism evidence="3 4">
    <name type="scientific">Leucocoprinus birnbaumii</name>
    <dbReference type="NCBI Taxonomy" id="56174"/>
    <lineage>
        <taxon>Eukaryota</taxon>
        <taxon>Fungi</taxon>
        <taxon>Dikarya</taxon>
        <taxon>Basidiomycota</taxon>
        <taxon>Agaricomycotina</taxon>
        <taxon>Agaricomycetes</taxon>
        <taxon>Agaricomycetidae</taxon>
        <taxon>Agaricales</taxon>
        <taxon>Agaricineae</taxon>
        <taxon>Agaricaceae</taxon>
        <taxon>Leucocoprinus</taxon>
    </lineage>
</organism>
<evidence type="ECO:0000313" key="3">
    <source>
        <dbReference type="EMBL" id="KAJ3567391.1"/>
    </source>
</evidence>
<comment type="caution">
    <text evidence="3">The sequence shown here is derived from an EMBL/GenBank/DDBJ whole genome shotgun (WGS) entry which is preliminary data.</text>
</comment>
<gene>
    <name evidence="3" type="ORF">NP233_g6400</name>
</gene>
<feature type="region of interest" description="Disordered" evidence="1">
    <location>
        <begin position="1"/>
        <end position="35"/>
    </location>
</feature>
<sequence>MPFKLDSSSRVSPALLAHERDERSLDDEENGASEALEVRRSHRTLIESSSSAELRSLSGNVRREDNTTSTLHFVALQNATTCESFSFSWVYQGPIPSSNLSLSIVQSPIAVNQPGEYSSKPPSQLITVRLLSSTVSTNTTNFTWHTVDLMPGWYMLDAEIPDPKAHFLSHMSPLYVANGTNTTCVKYFEPQMHHHRAELTKGEIAGIIIGAVAAAGLLAVAFAFPRLWRRELPSLKKRRPYYLY</sequence>
<reference evidence="3" key="1">
    <citation type="submission" date="2022-07" db="EMBL/GenBank/DDBJ databases">
        <title>Genome Sequence of Leucocoprinus birnbaumii.</title>
        <authorList>
            <person name="Buettner E."/>
        </authorList>
    </citation>
    <scope>NUCLEOTIDE SEQUENCE</scope>
    <source>
        <strain evidence="3">VT141</strain>
    </source>
</reference>
<proteinExistence type="predicted"/>
<dbReference type="Proteomes" id="UP001213000">
    <property type="component" value="Unassembled WGS sequence"/>
</dbReference>
<protein>
    <submittedName>
        <fullName evidence="3">Uncharacterized protein</fullName>
    </submittedName>
</protein>
<evidence type="ECO:0000313" key="4">
    <source>
        <dbReference type="Proteomes" id="UP001213000"/>
    </source>
</evidence>
<evidence type="ECO:0000256" key="2">
    <source>
        <dbReference type="SAM" id="Phobius"/>
    </source>
</evidence>
<feature type="compositionally biased region" description="Polar residues" evidence="1">
    <location>
        <begin position="1"/>
        <end position="11"/>
    </location>
</feature>